<organism evidence="1 2">
    <name type="scientific">Dendronalium phyllosphericum CENA369</name>
    <dbReference type="NCBI Taxonomy" id="1725256"/>
    <lineage>
        <taxon>Bacteria</taxon>
        <taxon>Bacillati</taxon>
        <taxon>Cyanobacteriota</taxon>
        <taxon>Cyanophyceae</taxon>
        <taxon>Nostocales</taxon>
        <taxon>Nostocaceae</taxon>
        <taxon>Dendronalium</taxon>
        <taxon>Dendronalium phyllosphericum</taxon>
    </lineage>
</organism>
<gene>
    <name evidence="1" type="ORF">I8752_00450</name>
</gene>
<evidence type="ECO:0000313" key="1">
    <source>
        <dbReference type="EMBL" id="MBH8571518.1"/>
    </source>
</evidence>
<dbReference type="Gene3D" id="3.40.50.150">
    <property type="entry name" value="Vaccinia Virus protein VP39"/>
    <property type="match status" value="1"/>
</dbReference>
<sequence length="79" mass="9370">MAKNYFNFCKIYAHIDCDWYEPVKFCLESIYPILSKGDYIALDDYYDYGGCKKAVNEFIAKHNDIKIVNDDRNLILLHH</sequence>
<dbReference type="RefSeq" id="WP_214430350.1">
    <property type="nucleotide sequence ID" value="NZ_CAWPUQ010000001.1"/>
</dbReference>
<dbReference type="PANTHER" id="PTHR40036:SF1">
    <property type="entry name" value="MACROCIN O-METHYLTRANSFERASE"/>
    <property type="match status" value="1"/>
</dbReference>
<dbReference type="InterPro" id="IPR029063">
    <property type="entry name" value="SAM-dependent_MTases_sf"/>
</dbReference>
<comment type="caution">
    <text evidence="1">The sequence shown here is derived from an EMBL/GenBank/DDBJ whole genome shotgun (WGS) entry which is preliminary data.</text>
</comment>
<evidence type="ECO:0000313" key="2">
    <source>
        <dbReference type="Proteomes" id="UP000662314"/>
    </source>
</evidence>
<proteinExistence type="predicted"/>
<dbReference type="EMBL" id="JAECZA010000001">
    <property type="protein sequence ID" value="MBH8571518.1"/>
    <property type="molecule type" value="Genomic_DNA"/>
</dbReference>
<name>A0A8J7HZW5_9NOST</name>
<dbReference type="AlphaFoldDB" id="A0A8J7HZW5"/>
<dbReference type="Pfam" id="PF05711">
    <property type="entry name" value="TylF"/>
    <property type="match status" value="1"/>
</dbReference>
<dbReference type="PANTHER" id="PTHR40036">
    <property type="entry name" value="MACROCIN O-METHYLTRANSFERASE"/>
    <property type="match status" value="1"/>
</dbReference>
<protein>
    <submittedName>
        <fullName evidence="1">Uncharacterized protein</fullName>
    </submittedName>
</protein>
<reference evidence="1 2" key="1">
    <citation type="journal article" date="2021" name="Int. J. Syst. Evol. Microbiol.">
        <title>Amazonocrinis nigriterrae gen. nov., sp. nov., Atlanticothrix silvestris gen. nov., sp. nov. and Dendronalium phyllosphericum gen. nov., sp. nov., nostocacean cyanobacteria from Brazilian environments.</title>
        <authorList>
            <person name="Alvarenga D.O."/>
            <person name="Andreote A.P.D."/>
            <person name="Branco L.H.Z."/>
            <person name="Delbaje E."/>
            <person name="Cruz R.B."/>
            <person name="Varani A.M."/>
            <person name="Fiore M.F."/>
        </authorList>
    </citation>
    <scope>NUCLEOTIDE SEQUENCE [LARGE SCALE GENOMIC DNA]</scope>
    <source>
        <strain evidence="1 2">CENA369</strain>
    </source>
</reference>
<dbReference type="Proteomes" id="UP000662314">
    <property type="component" value="Unassembled WGS sequence"/>
</dbReference>
<dbReference type="InterPro" id="IPR008884">
    <property type="entry name" value="TylF_MeTrfase"/>
</dbReference>
<accession>A0A8J7HZW5</accession>
<keyword evidence="2" id="KW-1185">Reference proteome</keyword>